<dbReference type="Proteomes" id="UP000766486">
    <property type="component" value="Unassembled WGS sequence"/>
</dbReference>
<protein>
    <submittedName>
        <fullName evidence="2">Uncharacterized protein</fullName>
    </submittedName>
</protein>
<reference evidence="2 3" key="1">
    <citation type="submission" date="2019-06" db="EMBL/GenBank/DDBJ databases">
        <authorList>
            <person name="Broberg M."/>
        </authorList>
    </citation>
    <scope>NUCLEOTIDE SEQUENCE [LARGE SCALE GENOMIC DNA]</scope>
</reference>
<proteinExistence type="predicted"/>
<evidence type="ECO:0000313" key="2">
    <source>
        <dbReference type="EMBL" id="VUC36622.1"/>
    </source>
</evidence>
<feature type="region of interest" description="Disordered" evidence="1">
    <location>
        <begin position="1"/>
        <end position="21"/>
    </location>
</feature>
<comment type="caution">
    <text evidence="2">The sequence shown here is derived from an EMBL/GenBank/DDBJ whole genome shotgun (WGS) entry which is preliminary data.</text>
</comment>
<evidence type="ECO:0000313" key="3">
    <source>
        <dbReference type="Proteomes" id="UP000766486"/>
    </source>
</evidence>
<dbReference type="EMBL" id="CABFNS010000931">
    <property type="protein sequence ID" value="VUC36622.1"/>
    <property type="molecule type" value="Genomic_DNA"/>
</dbReference>
<accession>A0ABY6V0J7</accession>
<evidence type="ECO:0000256" key="1">
    <source>
        <dbReference type="SAM" id="MobiDB-lite"/>
    </source>
</evidence>
<name>A0ABY6V0J7_BIOOC</name>
<organism evidence="2 3">
    <name type="scientific">Bionectria ochroleuca</name>
    <name type="common">Gliocladium roseum</name>
    <dbReference type="NCBI Taxonomy" id="29856"/>
    <lineage>
        <taxon>Eukaryota</taxon>
        <taxon>Fungi</taxon>
        <taxon>Dikarya</taxon>
        <taxon>Ascomycota</taxon>
        <taxon>Pezizomycotina</taxon>
        <taxon>Sordariomycetes</taxon>
        <taxon>Hypocreomycetidae</taxon>
        <taxon>Hypocreales</taxon>
        <taxon>Bionectriaceae</taxon>
        <taxon>Clonostachys</taxon>
    </lineage>
</organism>
<keyword evidence="3" id="KW-1185">Reference proteome</keyword>
<gene>
    <name evidence="2" type="ORF">CLO192961_LOCUS449204</name>
</gene>
<sequence>MAESQVARDDGESDKSNGYKEHQLKQFIQRLGGDLVHVRAQAPVDSYTNATLAGYPRSICISCGVPRIP</sequence>